<dbReference type="Gene3D" id="1.20.5.170">
    <property type="match status" value="1"/>
</dbReference>
<feature type="compositionally biased region" description="Basic and acidic residues" evidence="5">
    <location>
        <begin position="130"/>
        <end position="144"/>
    </location>
</feature>
<gene>
    <name evidence="8" type="primary">LOC115874590</name>
</gene>
<dbReference type="GeneID" id="115874590"/>
<dbReference type="InParanoid" id="A0A6J2X3F4"/>
<organism evidence="7 8">
    <name type="scientific">Sitophilus oryzae</name>
    <name type="common">Rice weevil</name>
    <name type="synonym">Curculio oryzae</name>
    <dbReference type="NCBI Taxonomy" id="7048"/>
    <lineage>
        <taxon>Eukaryota</taxon>
        <taxon>Metazoa</taxon>
        <taxon>Ecdysozoa</taxon>
        <taxon>Arthropoda</taxon>
        <taxon>Hexapoda</taxon>
        <taxon>Insecta</taxon>
        <taxon>Pterygota</taxon>
        <taxon>Neoptera</taxon>
        <taxon>Endopterygota</taxon>
        <taxon>Coleoptera</taxon>
        <taxon>Polyphaga</taxon>
        <taxon>Cucujiformia</taxon>
        <taxon>Curculionidae</taxon>
        <taxon>Dryophthorinae</taxon>
        <taxon>Sitophilus</taxon>
    </lineage>
</organism>
<feature type="compositionally biased region" description="Low complexity" evidence="5">
    <location>
        <begin position="330"/>
        <end position="341"/>
    </location>
</feature>
<dbReference type="InterPro" id="IPR004827">
    <property type="entry name" value="bZIP"/>
</dbReference>
<feature type="compositionally biased region" description="Low complexity" evidence="5">
    <location>
        <begin position="67"/>
        <end position="77"/>
    </location>
</feature>
<keyword evidence="1" id="KW-0805">Transcription regulation</keyword>
<evidence type="ECO:0000259" key="6">
    <source>
        <dbReference type="PROSITE" id="PS50217"/>
    </source>
</evidence>
<dbReference type="AlphaFoldDB" id="A0A6J2X3F4"/>
<protein>
    <submittedName>
        <fullName evidence="8">Activating transcription factor 3 isoform X1</fullName>
    </submittedName>
</protein>
<dbReference type="GO" id="GO:0005634">
    <property type="term" value="C:nucleus"/>
    <property type="evidence" value="ECO:0007669"/>
    <property type="project" value="TreeGrafter"/>
</dbReference>
<evidence type="ECO:0000256" key="4">
    <source>
        <dbReference type="SAM" id="Coils"/>
    </source>
</evidence>
<dbReference type="KEGG" id="soy:115874590"/>
<dbReference type="RefSeq" id="XP_030745647.1">
    <property type="nucleotide sequence ID" value="XM_030889787.1"/>
</dbReference>
<feature type="compositionally biased region" description="Polar residues" evidence="5">
    <location>
        <begin position="78"/>
        <end position="92"/>
    </location>
</feature>
<accession>A0A6J2X3F4</accession>
<dbReference type="Proteomes" id="UP000504635">
    <property type="component" value="Unplaced"/>
</dbReference>
<name>A0A6J2X3F4_SITOR</name>
<feature type="region of interest" description="Disordered" evidence="5">
    <location>
        <begin position="50"/>
        <end position="92"/>
    </location>
</feature>
<dbReference type="SMART" id="SM00338">
    <property type="entry name" value="BRLZ"/>
    <property type="match status" value="1"/>
</dbReference>
<feature type="coiled-coil region" evidence="4">
    <location>
        <begin position="179"/>
        <end position="209"/>
    </location>
</feature>
<evidence type="ECO:0000256" key="1">
    <source>
        <dbReference type="ARBA" id="ARBA00023015"/>
    </source>
</evidence>
<reference evidence="8" key="1">
    <citation type="submission" date="2025-08" db="UniProtKB">
        <authorList>
            <consortium name="RefSeq"/>
        </authorList>
    </citation>
    <scope>IDENTIFICATION</scope>
    <source>
        <tissue evidence="8">Gonads</tissue>
    </source>
</reference>
<feature type="domain" description="BZIP" evidence="6">
    <location>
        <begin position="154"/>
        <end position="217"/>
    </location>
</feature>
<keyword evidence="2" id="KW-0238">DNA-binding</keyword>
<dbReference type="PANTHER" id="PTHR23351">
    <property type="entry name" value="FOS TRANSCRIPTION FACTOR-RELATED"/>
    <property type="match status" value="1"/>
</dbReference>
<dbReference type="PROSITE" id="PS50217">
    <property type="entry name" value="BZIP"/>
    <property type="match status" value="1"/>
</dbReference>
<dbReference type="CTD" id="467"/>
<keyword evidence="4" id="KW-0175">Coiled coil</keyword>
<dbReference type="PROSITE" id="PS00036">
    <property type="entry name" value="BZIP_BASIC"/>
    <property type="match status" value="1"/>
</dbReference>
<evidence type="ECO:0000256" key="2">
    <source>
        <dbReference type="ARBA" id="ARBA00023125"/>
    </source>
</evidence>
<dbReference type="GO" id="GO:0000981">
    <property type="term" value="F:DNA-binding transcription factor activity, RNA polymerase II-specific"/>
    <property type="evidence" value="ECO:0007669"/>
    <property type="project" value="TreeGrafter"/>
</dbReference>
<dbReference type="InterPro" id="IPR000837">
    <property type="entry name" value="AP-1"/>
</dbReference>
<proteinExistence type="predicted"/>
<sequence>MYNLNVNLATTAATAATSLLAEGGSGNTPRTPEILNSLIAMTNPMDAYQFNGDGTKSVTRSVPHAGSSSDSNSSSSSQVESPTGNNPPSVQHTCSQLIKAGLKLTIEQKRKQQGDGEDLLDLDSVKRLKRCHESSETEEDRIKQEPNGLTPEDEERRRRRRERNKIAATKCRLKKRERIANLMTESETLETQNVDLKNHLRELKNQERLLMEILTVHRADPACYRPQCQHEIGPATKESLYKLPPVASVMEQHSYSRAAQDSPPDFRSQHMEILTRSNGVSVSNQLTYSRTSYSKPPSIIVEDISDYDTQQFINLDTVSPYSYSSSPCHNYSSSQNYGSSQELDNGCMA</sequence>
<evidence type="ECO:0000313" key="7">
    <source>
        <dbReference type="Proteomes" id="UP000504635"/>
    </source>
</evidence>
<evidence type="ECO:0000256" key="5">
    <source>
        <dbReference type="SAM" id="MobiDB-lite"/>
    </source>
</evidence>
<feature type="region of interest" description="Disordered" evidence="5">
    <location>
        <begin position="130"/>
        <end position="163"/>
    </location>
</feature>
<dbReference type="GO" id="GO:0000978">
    <property type="term" value="F:RNA polymerase II cis-regulatory region sequence-specific DNA binding"/>
    <property type="evidence" value="ECO:0007669"/>
    <property type="project" value="TreeGrafter"/>
</dbReference>
<dbReference type="Pfam" id="PF00170">
    <property type="entry name" value="bZIP_1"/>
    <property type="match status" value="1"/>
</dbReference>
<dbReference type="SUPFAM" id="SSF57959">
    <property type="entry name" value="Leucine zipper domain"/>
    <property type="match status" value="1"/>
</dbReference>
<keyword evidence="7" id="KW-1185">Reference proteome</keyword>
<keyword evidence="3" id="KW-0804">Transcription</keyword>
<evidence type="ECO:0000256" key="3">
    <source>
        <dbReference type="ARBA" id="ARBA00023163"/>
    </source>
</evidence>
<dbReference type="InterPro" id="IPR046347">
    <property type="entry name" value="bZIP_sf"/>
</dbReference>
<dbReference type="PANTHER" id="PTHR23351:SF24">
    <property type="entry name" value="ACTIVATING TRANSCRIPTION FACTOR 3-RELATED"/>
    <property type="match status" value="1"/>
</dbReference>
<dbReference type="PRINTS" id="PR00042">
    <property type="entry name" value="LEUZIPPRFOS"/>
</dbReference>
<dbReference type="OrthoDB" id="2596881at2759"/>
<feature type="region of interest" description="Disordered" evidence="5">
    <location>
        <begin position="330"/>
        <end position="349"/>
    </location>
</feature>
<evidence type="ECO:0000313" key="8">
    <source>
        <dbReference type="RefSeq" id="XP_030745647.1"/>
    </source>
</evidence>